<keyword evidence="6 8" id="KW-1133">Transmembrane helix</keyword>
<evidence type="ECO:0000256" key="8">
    <source>
        <dbReference type="SAM" id="Phobius"/>
    </source>
</evidence>
<feature type="transmembrane region" description="Helical" evidence="8">
    <location>
        <begin position="6"/>
        <end position="24"/>
    </location>
</feature>
<keyword evidence="4" id="KW-0997">Cell inner membrane</keyword>
<evidence type="ECO:0000256" key="4">
    <source>
        <dbReference type="ARBA" id="ARBA00022519"/>
    </source>
</evidence>
<keyword evidence="7 8" id="KW-0472">Membrane</keyword>
<dbReference type="HOGENOM" id="CLU_037802_1_0_1"/>
<evidence type="ECO:0000313" key="10">
    <source>
        <dbReference type="Proteomes" id="UP000009328"/>
    </source>
</evidence>
<sequence>MAFTLIETSIGALFIQLATTNFYWQLGETIGFSSALGNLILKRNLAHLPVLSGVLASSAFVSKWYPQYVPDFPVSNLTSRYGISTTIILSIAGLLVGLGHMIGGISRLRLRSFVAVGVFSGFAMLLNKTLDLGLYNGTGVNYELSLNTSWFNENRGLLLLLISSALHVYLFLPKLSQSIKSDWYKQFNRLFSGFLFGIGLHVSGMVNVSKTIGFLSLFDLNKFDPSLIMIMIFTVLPNIFIWRSIEKPLLSENFNVAKSNKLPLKFLVGNAIFGLGWGILGICPGPGVANVFHYSSIGIYLVSFIIGYGFGSFI</sequence>
<feature type="transmembrane region" description="Helical" evidence="8">
    <location>
        <begin position="155"/>
        <end position="175"/>
    </location>
</feature>
<keyword evidence="2" id="KW-0813">Transport</keyword>
<keyword evidence="5 8" id="KW-0812">Transmembrane</keyword>
<evidence type="ECO:0000313" key="9">
    <source>
        <dbReference type="EMBL" id="CCH45373.1"/>
    </source>
</evidence>
<dbReference type="InterPro" id="IPR046513">
    <property type="entry name" value="DUF6691"/>
</dbReference>
<feature type="transmembrane region" description="Helical" evidence="8">
    <location>
        <begin position="81"/>
        <end position="101"/>
    </location>
</feature>
<dbReference type="AlphaFoldDB" id="K0KW58"/>
<keyword evidence="3" id="KW-1003">Cell membrane</keyword>
<feature type="transmembrane region" description="Helical" evidence="8">
    <location>
        <begin position="291"/>
        <end position="311"/>
    </location>
</feature>
<feature type="transmembrane region" description="Helical" evidence="8">
    <location>
        <begin position="226"/>
        <end position="245"/>
    </location>
</feature>
<evidence type="ECO:0000256" key="3">
    <source>
        <dbReference type="ARBA" id="ARBA00022475"/>
    </source>
</evidence>
<dbReference type="GO" id="GO:0005886">
    <property type="term" value="C:plasma membrane"/>
    <property type="evidence" value="ECO:0007669"/>
    <property type="project" value="UniProtKB-SubCell"/>
</dbReference>
<dbReference type="Pfam" id="PF20398">
    <property type="entry name" value="DUF6691"/>
    <property type="match status" value="1"/>
</dbReference>
<proteinExistence type="predicted"/>
<feature type="transmembrane region" description="Helical" evidence="8">
    <location>
        <begin position="266"/>
        <end position="285"/>
    </location>
</feature>
<feature type="transmembrane region" description="Helical" evidence="8">
    <location>
        <begin position="45"/>
        <end position="61"/>
    </location>
</feature>
<evidence type="ECO:0000256" key="2">
    <source>
        <dbReference type="ARBA" id="ARBA00022448"/>
    </source>
</evidence>
<evidence type="ECO:0000256" key="1">
    <source>
        <dbReference type="ARBA" id="ARBA00004429"/>
    </source>
</evidence>
<feature type="transmembrane region" description="Helical" evidence="8">
    <location>
        <begin position="187"/>
        <end position="206"/>
    </location>
</feature>
<evidence type="ECO:0000256" key="7">
    <source>
        <dbReference type="ARBA" id="ARBA00023136"/>
    </source>
</evidence>
<dbReference type="eggNOG" id="ENOG502S27S">
    <property type="taxonomic scope" value="Eukaryota"/>
</dbReference>
<comment type="caution">
    <text evidence="9">The sequence shown here is derived from an EMBL/GenBank/DDBJ whole genome shotgun (WGS) entry which is preliminary data.</text>
</comment>
<evidence type="ECO:0000256" key="6">
    <source>
        <dbReference type="ARBA" id="ARBA00022989"/>
    </source>
</evidence>
<dbReference type="Proteomes" id="UP000009328">
    <property type="component" value="Unassembled WGS sequence"/>
</dbReference>
<comment type="subcellular location">
    <subcellularLocation>
        <location evidence="1">Cell inner membrane</location>
        <topology evidence="1">Multi-pass membrane protein</topology>
    </subcellularLocation>
</comment>
<gene>
    <name evidence="9" type="ORF">BN7_4955</name>
</gene>
<feature type="transmembrane region" description="Helical" evidence="8">
    <location>
        <begin position="113"/>
        <end position="135"/>
    </location>
</feature>
<dbReference type="STRING" id="1206466.K0KW58"/>
<dbReference type="InParanoid" id="K0KW58"/>
<keyword evidence="10" id="KW-1185">Reference proteome</keyword>
<dbReference type="InterPro" id="IPR007272">
    <property type="entry name" value="Sulf_transp_TsuA/YedE"/>
</dbReference>
<protein>
    <submittedName>
        <fullName evidence="9">Membrane protein</fullName>
    </submittedName>
</protein>
<reference evidence="9 10" key="1">
    <citation type="journal article" date="2012" name="Eukaryot. Cell">
        <title>Draft genome sequence of Wickerhamomyces ciferrii NRRL Y-1031 F-60-10.</title>
        <authorList>
            <person name="Schneider J."/>
            <person name="Andrea H."/>
            <person name="Blom J."/>
            <person name="Jaenicke S."/>
            <person name="Ruckert C."/>
            <person name="Schorsch C."/>
            <person name="Szczepanowski R."/>
            <person name="Farwick M."/>
            <person name="Goesmann A."/>
            <person name="Puhler A."/>
            <person name="Schaffer S."/>
            <person name="Tauch A."/>
            <person name="Kohler T."/>
            <person name="Brinkrolf K."/>
        </authorList>
    </citation>
    <scope>NUCLEOTIDE SEQUENCE [LARGE SCALE GENOMIC DNA]</scope>
    <source>
        <strain evidence="10">ATCC 14091 / BCRC 22168 / CBS 111 / JCM 3599 / NBRC 0793 / NRRL Y-1031 F-60-10</strain>
    </source>
</reference>
<organism evidence="9 10">
    <name type="scientific">Wickerhamomyces ciferrii (strain ATCC 14091 / BCRC 22168 / CBS 111 / JCM 3599 / NBRC 0793 / NRRL Y-1031 F-60-10)</name>
    <name type="common">Yeast</name>
    <name type="synonym">Pichia ciferrii</name>
    <dbReference type="NCBI Taxonomy" id="1206466"/>
    <lineage>
        <taxon>Eukaryota</taxon>
        <taxon>Fungi</taxon>
        <taxon>Dikarya</taxon>
        <taxon>Ascomycota</taxon>
        <taxon>Saccharomycotina</taxon>
        <taxon>Saccharomycetes</taxon>
        <taxon>Phaffomycetales</taxon>
        <taxon>Wickerhamomycetaceae</taxon>
        <taxon>Wickerhamomyces</taxon>
    </lineage>
</organism>
<name>K0KW58_WICCF</name>
<evidence type="ECO:0000256" key="5">
    <source>
        <dbReference type="ARBA" id="ARBA00022692"/>
    </source>
</evidence>
<accession>K0KW58</accession>
<dbReference type="PANTHER" id="PTHR30574:SF1">
    <property type="entry name" value="SULPHUR TRANSPORT DOMAIN-CONTAINING PROTEIN"/>
    <property type="match status" value="1"/>
</dbReference>
<dbReference type="PANTHER" id="PTHR30574">
    <property type="entry name" value="INNER MEMBRANE PROTEIN YEDE"/>
    <property type="match status" value="1"/>
</dbReference>
<dbReference type="EMBL" id="CAIF01000195">
    <property type="protein sequence ID" value="CCH45373.1"/>
    <property type="molecule type" value="Genomic_DNA"/>
</dbReference>